<comment type="caution">
    <text evidence="14">The sequence shown here is derived from an EMBL/GenBank/DDBJ whole genome shotgun (WGS) entry which is preliminary data.</text>
</comment>
<proteinExistence type="inferred from homology"/>
<feature type="transmembrane region" description="Helical" evidence="11">
    <location>
        <begin position="170"/>
        <end position="190"/>
    </location>
</feature>
<dbReference type="eggNOG" id="COG2177">
    <property type="taxonomic scope" value="Bacteria"/>
</dbReference>
<evidence type="ECO:0000256" key="4">
    <source>
        <dbReference type="ARBA" id="ARBA00022475"/>
    </source>
</evidence>
<dbReference type="EMBL" id="ACKZ01000004">
    <property type="protein sequence ID" value="EEW38186.1"/>
    <property type="molecule type" value="Genomic_DNA"/>
</dbReference>
<protein>
    <recommendedName>
        <fullName evidence="3 10">Cell division protein FtsX</fullName>
    </recommendedName>
</protein>
<dbReference type="InterPro" id="IPR040690">
    <property type="entry name" value="FtsX_ECD"/>
</dbReference>
<name>C8NDQ5_9LACT</name>
<evidence type="ECO:0000256" key="6">
    <source>
        <dbReference type="ARBA" id="ARBA00022692"/>
    </source>
</evidence>
<evidence type="ECO:0000256" key="5">
    <source>
        <dbReference type="ARBA" id="ARBA00022618"/>
    </source>
</evidence>
<evidence type="ECO:0000256" key="3">
    <source>
        <dbReference type="ARBA" id="ARBA00021907"/>
    </source>
</evidence>
<dbReference type="PIRSF" id="PIRSF003097">
    <property type="entry name" value="FtsX"/>
    <property type="match status" value="1"/>
</dbReference>
<organism evidence="14 15">
    <name type="scientific">Granulicatella adiacens ATCC 49175</name>
    <dbReference type="NCBI Taxonomy" id="638301"/>
    <lineage>
        <taxon>Bacteria</taxon>
        <taxon>Bacillati</taxon>
        <taxon>Bacillota</taxon>
        <taxon>Bacilli</taxon>
        <taxon>Lactobacillales</taxon>
        <taxon>Carnobacteriaceae</taxon>
        <taxon>Granulicatella</taxon>
    </lineage>
</organism>
<sequence length="295" mass="32827">MKIRTMGRHIRDAFKSLFRNGLMTFGSVSAVSMILLIVGVFVSLLFNVNKIGSDIENDVNVRVYIDLAADQEKTDQLEAKIKELADVESVTFRSKDEELEDVTKSFAEEFSLFKNDGNPLRNAFDVKAKEPQKTSAVAKAIEGMDYVARVRYGEARADNLFRIIATARNIGAVIIVGLLALAMFLISNTIRSTIYSRRTEIEIMRLVGATKAYIRWPFFLEGGMIGLLGSIIPIGLVWSIYLWIYKGGSDFFSGSSFSLLDPNPFLIYVSLAMAAIGITIGAFGSILSMRRFLKK</sequence>
<keyword evidence="8 10" id="KW-0472">Membrane</keyword>
<dbReference type="Pfam" id="PF18075">
    <property type="entry name" value="FtsX_ECD"/>
    <property type="match status" value="1"/>
</dbReference>
<dbReference type="GO" id="GO:0005886">
    <property type="term" value="C:plasma membrane"/>
    <property type="evidence" value="ECO:0007669"/>
    <property type="project" value="UniProtKB-SubCell"/>
</dbReference>
<comment type="function">
    <text evidence="10">Part of the ABC transporter FtsEX involved in asymmetric cellular division facilitating the initiation of sporulation.</text>
</comment>
<keyword evidence="7 11" id="KW-1133">Transmembrane helix</keyword>
<evidence type="ECO:0000256" key="7">
    <source>
        <dbReference type="ARBA" id="ARBA00022989"/>
    </source>
</evidence>
<evidence type="ECO:0000256" key="2">
    <source>
        <dbReference type="ARBA" id="ARBA00007379"/>
    </source>
</evidence>
<keyword evidence="4 10" id="KW-1003">Cell membrane</keyword>
<evidence type="ECO:0000256" key="1">
    <source>
        <dbReference type="ARBA" id="ARBA00004651"/>
    </source>
</evidence>
<dbReference type="InterPro" id="IPR003838">
    <property type="entry name" value="ABC3_permease_C"/>
</dbReference>
<feature type="transmembrane region" description="Helical" evidence="11">
    <location>
        <begin position="225"/>
        <end position="245"/>
    </location>
</feature>
<keyword evidence="9 10" id="KW-0131">Cell cycle</keyword>
<evidence type="ECO:0000256" key="10">
    <source>
        <dbReference type="PIRNR" id="PIRNR003097"/>
    </source>
</evidence>
<keyword evidence="6 11" id="KW-0812">Transmembrane</keyword>
<feature type="domain" description="FtsX extracellular" evidence="13">
    <location>
        <begin position="59"/>
        <end position="150"/>
    </location>
</feature>
<dbReference type="AlphaFoldDB" id="C8NDQ5"/>
<dbReference type="PANTHER" id="PTHR47755">
    <property type="entry name" value="CELL DIVISION PROTEIN FTSX"/>
    <property type="match status" value="1"/>
</dbReference>
<feature type="domain" description="ABC3 transporter permease C-terminal" evidence="12">
    <location>
        <begin position="173"/>
        <end position="291"/>
    </location>
</feature>
<accession>C8NDQ5</accession>
<dbReference type="NCBIfam" id="NF038347">
    <property type="entry name" value="FtsX_Gpos"/>
    <property type="match status" value="1"/>
</dbReference>
<dbReference type="Proteomes" id="UP000005926">
    <property type="component" value="Unassembled WGS sequence"/>
</dbReference>
<dbReference type="GeneID" id="78411680"/>
<feature type="transmembrane region" description="Helical" evidence="11">
    <location>
        <begin position="21"/>
        <end position="46"/>
    </location>
</feature>
<evidence type="ECO:0000256" key="8">
    <source>
        <dbReference type="ARBA" id="ARBA00023136"/>
    </source>
</evidence>
<dbReference type="Gene3D" id="3.30.70.3040">
    <property type="match status" value="1"/>
</dbReference>
<comment type="subcellular location">
    <subcellularLocation>
        <location evidence="1">Cell membrane</location>
        <topology evidence="1">Multi-pass membrane protein</topology>
    </subcellularLocation>
</comment>
<keyword evidence="5 10" id="KW-0132">Cell division</keyword>
<dbReference type="InterPro" id="IPR058204">
    <property type="entry name" value="FtsX_firmicutes-type"/>
</dbReference>
<dbReference type="PANTHER" id="PTHR47755:SF1">
    <property type="entry name" value="CELL DIVISION PROTEIN FTSX"/>
    <property type="match status" value="1"/>
</dbReference>
<evidence type="ECO:0000259" key="12">
    <source>
        <dbReference type="Pfam" id="PF02687"/>
    </source>
</evidence>
<evidence type="ECO:0000259" key="13">
    <source>
        <dbReference type="Pfam" id="PF18075"/>
    </source>
</evidence>
<dbReference type="STRING" id="638301.HMPREF0444_0050"/>
<dbReference type="GO" id="GO:0051301">
    <property type="term" value="P:cell division"/>
    <property type="evidence" value="ECO:0007669"/>
    <property type="project" value="UniProtKB-KW"/>
</dbReference>
<dbReference type="HOGENOM" id="CLU_073546_2_2_9"/>
<feature type="transmembrane region" description="Helical" evidence="11">
    <location>
        <begin position="265"/>
        <end position="287"/>
    </location>
</feature>
<evidence type="ECO:0000256" key="9">
    <source>
        <dbReference type="ARBA" id="ARBA00023306"/>
    </source>
</evidence>
<gene>
    <name evidence="14" type="primary">ftsX</name>
    <name evidence="14" type="ORF">HMPREF0444_0050</name>
</gene>
<comment type="similarity">
    <text evidence="2 10">Belongs to the ABC-4 integral membrane protein family. FtsX subfamily.</text>
</comment>
<evidence type="ECO:0000313" key="14">
    <source>
        <dbReference type="EMBL" id="EEW38186.1"/>
    </source>
</evidence>
<evidence type="ECO:0000313" key="15">
    <source>
        <dbReference type="Proteomes" id="UP000005926"/>
    </source>
</evidence>
<dbReference type="Pfam" id="PF02687">
    <property type="entry name" value="FtsX"/>
    <property type="match status" value="1"/>
</dbReference>
<evidence type="ECO:0000256" key="11">
    <source>
        <dbReference type="SAM" id="Phobius"/>
    </source>
</evidence>
<dbReference type="InterPro" id="IPR004513">
    <property type="entry name" value="FtsX"/>
</dbReference>
<reference evidence="14 15" key="1">
    <citation type="submission" date="2009-08" db="EMBL/GenBank/DDBJ databases">
        <authorList>
            <person name="Muzny D."/>
            <person name="Qin X."/>
            <person name="Deng J."/>
            <person name="Jiang H."/>
            <person name="Liu Y."/>
            <person name="Qu J."/>
            <person name="Song X.-Z."/>
            <person name="Zhang L."/>
            <person name="Thornton R."/>
            <person name="Coyle M."/>
            <person name="Francisco L."/>
            <person name="Jackson L."/>
            <person name="Javaid M."/>
            <person name="Korchina V."/>
            <person name="Kovar C."/>
            <person name="Mata R."/>
            <person name="Mathew T."/>
            <person name="Ngo R."/>
            <person name="Nguyen L."/>
            <person name="Nguyen N."/>
            <person name="Okwuonu G."/>
            <person name="Ongeri F."/>
            <person name="Pham C."/>
            <person name="Simmons D."/>
            <person name="Wilczek-Boney K."/>
            <person name="Hale W."/>
            <person name="Jakkamsetti A."/>
            <person name="Pham P."/>
            <person name="Ruth R."/>
            <person name="San Lucas F."/>
            <person name="Warren J."/>
            <person name="Zhang J."/>
            <person name="Zhao Z."/>
            <person name="Zhou C."/>
            <person name="Zhu D."/>
            <person name="Lee S."/>
            <person name="Bess C."/>
            <person name="Blankenburg K."/>
            <person name="Forbes L."/>
            <person name="Fu Q."/>
            <person name="Gubbala S."/>
            <person name="Hirani K."/>
            <person name="Jayaseelan J.C."/>
            <person name="Lara F."/>
            <person name="Munidasa M."/>
            <person name="Palculict T."/>
            <person name="Patil S."/>
            <person name="Pu L.-L."/>
            <person name="Saada N."/>
            <person name="Tang L."/>
            <person name="Weissenberger G."/>
            <person name="Zhu Y."/>
            <person name="Hemphill L."/>
            <person name="Shang Y."/>
            <person name="Youmans B."/>
            <person name="Ayvaz T."/>
            <person name="Ross M."/>
            <person name="Santibanez J."/>
            <person name="Aqrawi P."/>
            <person name="Gross S."/>
            <person name="Joshi V."/>
            <person name="Fowler G."/>
            <person name="Nazareth L."/>
            <person name="Reid J."/>
            <person name="Worley K."/>
            <person name="Petrosino J."/>
            <person name="Highlander S."/>
            <person name="Gibbs R."/>
        </authorList>
    </citation>
    <scope>NUCLEOTIDE SEQUENCE [LARGE SCALE GENOMIC DNA]</scope>
    <source>
        <strain evidence="14 15">ATCC 49175</strain>
    </source>
</reference>
<dbReference type="RefSeq" id="WP_005604931.1">
    <property type="nucleotide sequence ID" value="NZ_CP102283.1"/>
</dbReference>
<keyword evidence="15" id="KW-1185">Reference proteome</keyword>